<dbReference type="Gene3D" id="1.10.1760.20">
    <property type="match status" value="1"/>
</dbReference>
<dbReference type="InterPro" id="IPR003784">
    <property type="entry name" value="BioY"/>
</dbReference>
<feature type="transmembrane region" description="Helical" evidence="3">
    <location>
        <begin position="162"/>
        <end position="185"/>
    </location>
</feature>
<comment type="similarity">
    <text evidence="1 2">Belongs to the BioY family.</text>
</comment>
<feature type="transmembrane region" description="Helical" evidence="3">
    <location>
        <begin position="39"/>
        <end position="58"/>
    </location>
</feature>
<evidence type="ECO:0000256" key="1">
    <source>
        <dbReference type="ARBA" id="ARBA00010692"/>
    </source>
</evidence>
<dbReference type="PANTHER" id="PTHR34295">
    <property type="entry name" value="BIOTIN TRANSPORTER BIOY"/>
    <property type="match status" value="1"/>
</dbReference>
<evidence type="ECO:0000313" key="4">
    <source>
        <dbReference type="EMBL" id="VEJ36013.1"/>
    </source>
</evidence>
<proteinExistence type="inferred from homology"/>
<dbReference type="EMBL" id="LR134523">
    <property type="protein sequence ID" value="VEJ36013.1"/>
    <property type="molecule type" value="Genomic_DNA"/>
</dbReference>
<dbReference type="GO" id="GO:0015225">
    <property type="term" value="F:biotin transmembrane transporter activity"/>
    <property type="evidence" value="ECO:0007669"/>
    <property type="project" value="UniProtKB-UniRule"/>
</dbReference>
<keyword evidence="3" id="KW-1133">Transmembrane helix</keyword>
<protein>
    <recommendedName>
        <fullName evidence="2">Biotin transporter</fullName>
    </recommendedName>
</protein>
<evidence type="ECO:0000256" key="2">
    <source>
        <dbReference type="PIRNR" id="PIRNR016661"/>
    </source>
</evidence>
<keyword evidence="2" id="KW-0813">Transport</keyword>
<dbReference type="GO" id="GO:0005886">
    <property type="term" value="C:plasma membrane"/>
    <property type="evidence" value="ECO:0007669"/>
    <property type="project" value="UniProtKB-SubCell"/>
</dbReference>
<dbReference type="RefSeq" id="WP_197721087.1">
    <property type="nucleotide sequence ID" value="NZ_JAUSWF010000008.1"/>
</dbReference>
<dbReference type="PANTHER" id="PTHR34295:SF1">
    <property type="entry name" value="BIOTIN TRANSPORTER BIOY"/>
    <property type="match status" value="1"/>
</dbReference>
<feature type="transmembrane region" description="Helical" evidence="3">
    <location>
        <begin position="12"/>
        <end position="33"/>
    </location>
</feature>
<feature type="transmembrane region" description="Helical" evidence="3">
    <location>
        <begin position="88"/>
        <end position="109"/>
    </location>
</feature>
<keyword evidence="5" id="KW-1185">Reference proteome</keyword>
<feature type="transmembrane region" description="Helical" evidence="3">
    <location>
        <begin position="121"/>
        <end position="142"/>
    </location>
</feature>
<comment type="subcellular location">
    <subcellularLocation>
        <location evidence="2">Cell membrane</location>
        <topology evidence="2">Multi-pass membrane protein</topology>
    </subcellularLocation>
</comment>
<gene>
    <name evidence="4" type="primary">bioY_2</name>
    <name evidence="4" type="ORF">NCTC13079_01204</name>
</gene>
<evidence type="ECO:0000256" key="3">
    <source>
        <dbReference type="SAM" id="Phobius"/>
    </source>
</evidence>
<keyword evidence="2 3" id="KW-0472">Membrane</keyword>
<dbReference type="Proteomes" id="UP000269544">
    <property type="component" value="Chromosome"/>
</dbReference>
<feature type="transmembrane region" description="Helical" evidence="3">
    <location>
        <begin position="65"/>
        <end position="82"/>
    </location>
</feature>
<accession>A0A448V2G2</accession>
<reference evidence="4 5" key="1">
    <citation type="submission" date="2018-12" db="EMBL/GenBank/DDBJ databases">
        <authorList>
            <consortium name="Pathogen Informatics"/>
        </authorList>
    </citation>
    <scope>NUCLEOTIDE SEQUENCE [LARGE SCALE GENOMIC DNA]</scope>
    <source>
        <strain evidence="4 5">NCTC13079</strain>
    </source>
</reference>
<organism evidence="4 5">
    <name type="scientific">Aedoeadaptatus ivorii</name>
    <dbReference type="NCBI Taxonomy" id="54006"/>
    <lineage>
        <taxon>Bacteria</taxon>
        <taxon>Bacillati</taxon>
        <taxon>Bacillota</taxon>
        <taxon>Tissierellia</taxon>
        <taxon>Tissierellales</taxon>
        <taxon>Peptoniphilaceae</taxon>
        <taxon>Aedoeadaptatus</taxon>
    </lineage>
</organism>
<keyword evidence="2" id="KW-1003">Cell membrane</keyword>
<dbReference type="Pfam" id="PF02632">
    <property type="entry name" value="BioY"/>
    <property type="match status" value="1"/>
</dbReference>
<dbReference type="AlphaFoldDB" id="A0A448V2G2"/>
<sequence>MNDSIRKIGTKELVACALFTALIAVGAFIKIMIPLGPFAVTFSLQFFFALMAGFLLGPVNGLMSVLLYLFIGLIGIPIFAHGGGPGYLMRPTFGFLIGFAAAAYVVGRLSKDLRAMPLRHMIAAAFAAEMAYYACGLVYYFVMFNYVVPGVAGIGLSELFSVWFFSTVIPDFALCVAAALAADRIRPHIGLPRRR</sequence>
<dbReference type="KEGG" id="piv:NCTC13079_01204"/>
<evidence type="ECO:0000313" key="5">
    <source>
        <dbReference type="Proteomes" id="UP000269544"/>
    </source>
</evidence>
<dbReference type="PIRSF" id="PIRSF016661">
    <property type="entry name" value="BioY"/>
    <property type="match status" value="1"/>
</dbReference>
<keyword evidence="3" id="KW-0812">Transmembrane</keyword>
<name>A0A448V2G2_9FIRM</name>